<sequence length="207" mass="23303">MTGLLLKDLLYLKKQGRVFLLLLAFYIIFFATTGSGIDQITSLLLTLIPMIPMIVLTNAFAYDELSKWNTYALTFPLTRGKLVFARYLLTLLLTCIMALIPLFANLLFGSLSAETFAAIYAAFGASLLLCEILIPLFYQFGTQKARFALLVIVFIPTLGVFFYKQLRLAAPSSEQIVFLLKISPLFLLVFFAVSYYISCKILENKNN</sequence>
<feature type="transmembrane region" description="Helical" evidence="1">
    <location>
        <begin position="175"/>
        <end position="197"/>
    </location>
</feature>
<dbReference type="EMBL" id="JAGFNZ010000002">
    <property type="protein sequence ID" value="MBW7572727.1"/>
    <property type="molecule type" value="Genomic_DNA"/>
</dbReference>
<comment type="caution">
    <text evidence="2">The sequence shown here is derived from an EMBL/GenBank/DDBJ whole genome shotgun (WGS) entry which is preliminary data.</text>
</comment>
<dbReference type="InterPro" id="IPR025699">
    <property type="entry name" value="ABC2_memb-like"/>
</dbReference>
<accession>A0ABS7DN72</accession>
<evidence type="ECO:0000256" key="1">
    <source>
        <dbReference type="SAM" id="Phobius"/>
    </source>
</evidence>
<feature type="transmembrane region" description="Helical" evidence="1">
    <location>
        <begin position="43"/>
        <end position="62"/>
    </location>
</feature>
<feature type="transmembrane region" description="Helical" evidence="1">
    <location>
        <begin position="83"/>
        <end position="104"/>
    </location>
</feature>
<dbReference type="RefSeq" id="WP_219965114.1">
    <property type="nucleotide sequence ID" value="NZ_JAGFNZ010000002.1"/>
</dbReference>
<name>A0ABS7DN72_9FIRM</name>
<keyword evidence="1" id="KW-1133">Transmembrane helix</keyword>
<gene>
    <name evidence="2" type="ORF">J5W02_07855</name>
</gene>
<keyword evidence="1" id="KW-0472">Membrane</keyword>
<keyword evidence="3" id="KW-1185">Reference proteome</keyword>
<reference evidence="2 3" key="1">
    <citation type="submission" date="2021-03" db="EMBL/GenBank/DDBJ databases">
        <title>Caproiciproducens sp. nov. isolated from feces of cow.</title>
        <authorList>
            <person name="Choi J.-Y."/>
        </authorList>
    </citation>
    <scope>NUCLEOTIDE SEQUENCE [LARGE SCALE GENOMIC DNA]</scope>
    <source>
        <strain evidence="2 3">AGMB10547</strain>
    </source>
</reference>
<feature type="transmembrane region" description="Helical" evidence="1">
    <location>
        <begin position="18"/>
        <end position="37"/>
    </location>
</feature>
<dbReference type="Pfam" id="PF13346">
    <property type="entry name" value="ABC2_membrane_5"/>
    <property type="match status" value="1"/>
</dbReference>
<organism evidence="2 3">
    <name type="scientific">Caproiciproducens faecalis</name>
    <dbReference type="NCBI Taxonomy" id="2820301"/>
    <lineage>
        <taxon>Bacteria</taxon>
        <taxon>Bacillati</taxon>
        <taxon>Bacillota</taxon>
        <taxon>Clostridia</taxon>
        <taxon>Eubacteriales</taxon>
        <taxon>Acutalibacteraceae</taxon>
        <taxon>Caproiciproducens</taxon>
    </lineage>
</organism>
<evidence type="ECO:0000313" key="2">
    <source>
        <dbReference type="EMBL" id="MBW7572727.1"/>
    </source>
</evidence>
<feature type="transmembrane region" description="Helical" evidence="1">
    <location>
        <begin position="145"/>
        <end position="163"/>
    </location>
</feature>
<evidence type="ECO:0000313" key="3">
    <source>
        <dbReference type="Proteomes" id="UP000719942"/>
    </source>
</evidence>
<proteinExistence type="predicted"/>
<feature type="transmembrane region" description="Helical" evidence="1">
    <location>
        <begin position="116"/>
        <end position="138"/>
    </location>
</feature>
<keyword evidence="1" id="KW-0812">Transmembrane</keyword>
<dbReference type="Proteomes" id="UP000719942">
    <property type="component" value="Unassembled WGS sequence"/>
</dbReference>
<protein>
    <submittedName>
        <fullName evidence="2">ABC-2 transporter permease</fullName>
    </submittedName>
</protein>